<dbReference type="NCBIfam" id="TIGR01428">
    <property type="entry name" value="HAD_type_II"/>
    <property type="match status" value="1"/>
</dbReference>
<dbReference type="CDD" id="cd02588">
    <property type="entry name" value="HAD_L2-DEX"/>
    <property type="match status" value="1"/>
</dbReference>
<dbReference type="InterPro" id="IPR036412">
    <property type="entry name" value="HAD-like_sf"/>
</dbReference>
<dbReference type="InterPro" id="IPR023214">
    <property type="entry name" value="HAD_sf"/>
</dbReference>
<comment type="similarity">
    <text evidence="1 3">Belongs to the HAD-like hydrolase superfamily. S-2-haloalkanoic acid dehalogenase family.</text>
</comment>
<dbReference type="Gene3D" id="1.10.150.240">
    <property type="entry name" value="Putative phosphatase, domain 2"/>
    <property type="match status" value="1"/>
</dbReference>
<evidence type="ECO:0000313" key="4">
    <source>
        <dbReference type="EMBL" id="TPG12174.1"/>
    </source>
</evidence>
<evidence type="ECO:0000256" key="3">
    <source>
        <dbReference type="RuleBase" id="RU368077"/>
    </source>
</evidence>
<dbReference type="Gene3D" id="3.40.50.1000">
    <property type="entry name" value="HAD superfamily/HAD-like"/>
    <property type="match status" value="1"/>
</dbReference>
<comment type="function">
    <text evidence="3">Catalyzes the hydrolytic dehalogenation of small (S)-2-haloalkanoic acids to yield the corresponding (R)-2-hydroxyalkanoic acids.</text>
</comment>
<dbReference type="RefSeq" id="WP_140871730.1">
    <property type="nucleotide sequence ID" value="NZ_RCZK01000007.1"/>
</dbReference>
<dbReference type="InterPro" id="IPR006328">
    <property type="entry name" value="2-HAD"/>
</dbReference>
<dbReference type="InterPro" id="IPR006439">
    <property type="entry name" value="HAD-SF_hydro_IA"/>
</dbReference>
<organism evidence="4 5">
    <name type="scientific">Sphingomonas oligophenolica</name>
    <dbReference type="NCBI Taxonomy" id="301154"/>
    <lineage>
        <taxon>Bacteria</taxon>
        <taxon>Pseudomonadati</taxon>
        <taxon>Pseudomonadota</taxon>
        <taxon>Alphaproteobacteria</taxon>
        <taxon>Sphingomonadales</taxon>
        <taxon>Sphingomonadaceae</taxon>
        <taxon>Sphingomonas</taxon>
    </lineage>
</organism>
<dbReference type="GO" id="GO:0018784">
    <property type="term" value="F:(S)-2-haloacid dehalogenase activity"/>
    <property type="evidence" value="ECO:0007669"/>
    <property type="project" value="UniProtKB-UniRule"/>
</dbReference>
<keyword evidence="2 3" id="KW-0378">Hydrolase</keyword>
<dbReference type="SUPFAM" id="SSF56784">
    <property type="entry name" value="HAD-like"/>
    <property type="match status" value="1"/>
</dbReference>
<evidence type="ECO:0000256" key="1">
    <source>
        <dbReference type="ARBA" id="ARBA00008106"/>
    </source>
</evidence>
<dbReference type="InterPro" id="IPR023198">
    <property type="entry name" value="PGP-like_dom2"/>
</dbReference>
<dbReference type="PANTHER" id="PTHR43316:SF3">
    <property type="entry name" value="HALOACID DEHALOGENASE, TYPE II (AFU_ORTHOLOGUE AFUA_2G07750)-RELATED"/>
    <property type="match status" value="1"/>
</dbReference>
<dbReference type="EMBL" id="RCZK01000007">
    <property type="protein sequence ID" value="TPG12174.1"/>
    <property type="molecule type" value="Genomic_DNA"/>
</dbReference>
<proteinExistence type="inferred from homology"/>
<protein>
    <recommendedName>
        <fullName evidence="3">(S)-2-haloacid dehalogenase</fullName>
        <ecNumber evidence="3">3.8.1.2</ecNumber>
    </recommendedName>
    <alternativeName>
        <fullName evidence="3">2-haloalkanoic acid dehalogenase</fullName>
    </alternativeName>
    <alternativeName>
        <fullName evidence="3">Halocarboxylic acid halidohydrolase</fullName>
    </alternativeName>
    <alternativeName>
        <fullName evidence="3">L-2-haloacid dehalogenase</fullName>
    </alternativeName>
</protein>
<gene>
    <name evidence="4" type="ORF">EAH84_10575</name>
</gene>
<comment type="caution">
    <text evidence="4">The sequence shown here is derived from an EMBL/GenBank/DDBJ whole genome shotgun (WGS) entry which is preliminary data.</text>
</comment>
<dbReference type="SFLD" id="SFLDS00003">
    <property type="entry name" value="Haloacid_Dehalogenase"/>
    <property type="match status" value="1"/>
</dbReference>
<evidence type="ECO:0000256" key="2">
    <source>
        <dbReference type="ARBA" id="ARBA00022801"/>
    </source>
</evidence>
<dbReference type="Proteomes" id="UP000318413">
    <property type="component" value="Unassembled WGS sequence"/>
</dbReference>
<dbReference type="InterPro" id="IPR051540">
    <property type="entry name" value="S-2-haloacid_dehalogenase"/>
</dbReference>
<accession>A0A502CHU7</accession>
<evidence type="ECO:0000313" key="5">
    <source>
        <dbReference type="Proteomes" id="UP000318413"/>
    </source>
</evidence>
<dbReference type="Pfam" id="PF00702">
    <property type="entry name" value="Hydrolase"/>
    <property type="match status" value="1"/>
</dbReference>
<reference evidence="4 5" key="1">
    <citation type="journal article" date="2019" name="Environ. Microbiol.">
        <title>Species interactions and distinct microbial communities in high Arctic permafrost affected cryosols are associated with the CH4 and CO2 gas fluxes.</title>
        <authorList>
            <person name="Altshuler I."/>
            <person name="Hamel J."/>
            <person name="Turney S."/>
            <person name="Magnuson E."/>
            <person name="Levesque R."/>
            <person name="Greer C."/>
            <person name="Whyte L.G."/>
        </authorList>
    </citation>
    <scope>NUCLEOTIDE SEQUENCE [LARGE SCALE GENOMIC DNA]</scope>
    <source>
        <strain evidence="4 5">S5.1</strain>
    </source>
</reference>
<dbReference type="EC" id="3.8.1.2" evidence="3"/>
<sequence>MRSRPAVIIFDVNETLLDIAPLEPLFDEWFGDAATMRQWFAQLVLYSQSLTLAGRYVDFGAIGAAVLGMVAQIRGCELPGDAADRLATTIGALPAHGDVVEGLERLKSAGFRIVTLTNSGAATQRRQLEHAGIDHLFEAQFSVEAVRAFKPARATYEHVADALGVEIGATMLVACHAWDIVGARAAGCQTGFVCRSGNAELAIDDGHADVSVATLAELAEKLRV</sequence>
<keyword evidence="5" id="KW-1185">Reference proteome</keyword>
<comment type="catalytic activity">
    <reaction evidence="3">
        <text>an (S)-2-haloacid + H2O = a (2R)-2-hydroxycarboxylate + a halide anion + H(+)</text>
        <dbReference type="Rhea" id="RHEA:11192"/>
        <dbReference type="ChEBI" id="CHEBI:15377"/>
        <dbReference type="ChEBI" id="CHEBI:15378"/>
        <dbReference type="ChEBI" id="CHEBI:16042"/>
        <dbReference type="ChEBI" id="CHEBI:58314"/>
        <dbReference type="ChEBI" id="CHEBI:137405"/>
        <dbReference type="EC" id="3.8.1.2"/>
    </reaction>
</comment>
<dbReference type="PRINTS" id="PR00413">
    <property type="entry name" value="HADHALOGNASE"/>
</dbReference>
<dbReference type="SFLD" id="SFLDG01129">
    <property type="entry name" value="C1.5:_HAD__Beta-PGM__Phosphata"/>
    <property type="match status" value="1"/>
</dbReference>
<name>A0A502CHU7_9SPHN</name>
<dbReference type="AlphaFoldDB" id="A0A502CHU7"/>
<dbReference type="NCBIfam" id="TIGR01493">
    <property type="entry name" value="HAD-SF-IA-v2"/>
    <property type="match status" value="1"/>
</dbReference>
<dbReference type="PANTHER" id="PTHR43316">
    <property type="entry name" value="HYDROLASE, HALOACID DELAHOGENASE-RELATED"/>
    <property type="match status" value="1"/>
</dbReference>
<dbReference type="OrthoDB" id="7989657at2"/>